<dbReference type="EMBL" id="AK095225">
    <property type="protein sequence ID" value="BAC04503.1"/>
    <property type="molecule type" value="mRNA"/>
</dbReference>
<reference evidence="1" key="1">
    <citation type="journal article" date="2004" name="Nat. Genet.">
        <title>Complete sequencing and characterization of 21,243 full-length human cDNAs.</title>
        <authorList>
            <person name="Ota T."/>
            <person name="Suzuki Y."/>
            <person name="Nishikawa T."/>
            <person name="Otsuki T."/>
            <person name="Sugiyama T."/>
            <person name="Irie R."/>
            <person name="Wakamatsu A."/>
            <person name="Hayashi K."/>
            <person name="Sato H."/>
            <person name="Nagai K."/>
            <person name="Kimura K."/>
            <person name="Makita H."/>
            <person name="Sekine M."/>
            <person name="Obayashi M."/>
            <person name="Nishi T."/>
            <person name="Shibahara T."/>
            <person name="Tanaka T."/>
            <person name="Ishii S."/>
            <person name="Yamamoto J."/>
            <person name="Saito K."/>
            <person name="Kawai Y."/>
            <person name="Isono Y."/>
            <person name="Nakamura Y."/>
            <person name="Nagahari K."/>
            <person name="Murakami K."/>
            <person name="Yasuda T."/>
            <person name="Iwayanagi T."/>
            <person name="Wagatsuma M."/>
            <person name="Shiratori A."/>
            <person name="Sudo H."/>
            <person name="Hosoiri T."/>
            <person name="Kaku Y."/>
            <person name="Kodaira H."/>
            <person name="Kondo H."/>
            <person name="Sugawara M."/>
            <person name="Takahashi M."/>
            <person name="Kanda K."/>
            <person name="Yokoi T."/>
            <person name="Furuya T."/>
            <person name="Kikkawa E."/>
            <person name="Omura Y."/>
            <person name="Abe K."/>
            <person name="Kamihara K."/>
            <person name="Katsuta N."/>
            <person name="Sato K."/>
            <person name="Tanikawa M."/>
            <person name="Yamazaki M."/>
            <person name="Ninomiya K."/>
            <person name="Ishibashi T."/>
            <person name="Yamashita H."/>
            <person name="Murakawa K."/>
            <person name="Fujimori K."/>
            <person name="Tanai H."/>
            <person name="Kimata M."/>
            <person name="Watanabe M."/>
            <person name="Hiraoka S."/>
            <person name="Chiba Y."/>
            <person name="Ishida S."/>
            <person name="Ono Y."/>
            <person name="Takiguchi S."/>
            <person name="Watanabe S."/>
            <person name="Yosida M."/>
            <person name="Hotuta T."/>
            <person name="Kusano J."/>
            <person name="Kanehori K."/>
            <person name="Takahashi-Fujii A."/>
            <person name="Hara H."/>
            <person name="Tanase T."/>
            <person name="Nomura Y."/>
            <person name="Togiya S."/>
            <person name="Komai F."/>
            <person name="Hara R."/>
            <person name="Takeuchi K."/>
            <person name="Arita M."/>
            <person name="Imose N."/>
            <person name="Musashino K."/>
            <person name="Yuuki H."/>
            <person name="Oshima A."/>
            <person name="Sasaki N."/>
            <person name="Aotsuka S."/>
            <person name="Yoshikawa Y."/>
            <person name="Matsunawa H."/>
            <person name="Ichihara T."/>
            <person name="Shiohata N."/>
            <person name="Sano S."/>
            <person name="Moriya S."/>
            <person name="Momiyama H."/>
            <person name="Satoh N."/>
            <person name="Takami S."/>
            <person name="Terashima Y."/>
            <person name="Suzuki O."/>
            <person name="Nakagawa S."/>
            <person name="Senoh A."/>
            <person name="Mizoguchi H."/>
            <person name="Goto Y."/>
            <person name="Shimizu F."/>
            <person name="Wakebe H."/>
            <person name="Hishigaki H."/>
            <person name="Watanabe T."/>
            <person name="Sugiyama A."/>
            <person name="Takemoto M."/>
            <person name="Kawakami B."/>
            <person name="Yamazaki M."/>
            <person name="Watanabe K."/>
            <person name="Kumagai A."/>
            <person name="Itakura S."/>
            <person name="Fukuzumi Y."/>
            <person name="Fujimori Y."/>
            <person name="Komiyama M."/>
            <person name="Tashiro H."/>
            <person name="Tanigami A."/>
            <person name="Fujiwara T."/>
            <person name="Ono T."/>
            <person name="Yamada K."/>
            <person name="Fujii Y."/>
            <person name="Ozaki K."/>
            <person name="Hirao M."/>
            <person name="Ohmori Y."/>
            <person name="Kawabata A."/>
            <person name="Hikiji T."/>
            <person name="Kobatake N."/>
            <person name="Inagaki H."/>
            <person name="Ikema Y."/>
            <person name="Okamoto S."/>
            <person name="Okitani R."/>
            <person name="Kawakami T."/>
            <person name="Noguchi S."/>
            <person name="Itoh T."/>
            <person name="Shigeta K."/>
            <person name="Senba T."/>
            <person name="Matsumura K."/>
            <person name="Nakajima Y."/>
            <person name="Mizuno T."/>
            <person name="Morinaga M."/>
            <person name="Sasaki M."/>
            <person name="Togashi T."/>
            <person name="Oyama M."/>
            <person name="Hata H."/>
            <person name="Watanabe M."/>
            <person name="Komatsu T."/>
            <person name="Mizushima-Sugano J."/>
            <person name="Satoh T."/>
            <person name="Shirai Y."/>
            <person name="Takahashi Y."/>
            <person name="Nakagawa K."/>
            <person name="Okumura K."/>
            <person name="Nagase T."/>
            <person name="Nomura N."/>
            <person name="Kikuchi H."/>
            <person name="Masuho Y."/>
            <person name="Yamashita R."/>
            <person name="Nakai K."/>
            <person name="Yada T."/>
            <person name="Nakamura Y."/>
            <person name="Ohara O."/>
            <person name="Isogai T."/>
            <person name="Sugano S."/>
        </authorList>
    </citation>
    <scope>NUCLEOTIDE SEQUENCE</scope>
    <source>
        <tissue evidence="1">Colon</tissue>
    </source>
</reference>
<organism evidence="1">
    <name type="scientific">Homo sapiens</name>
    <name type="common">Human</name>
    <dbReference type="NCBI Taxonomy" id="9606"/>
    <lineage>
        <taxon>Eukaryota</taxon>
        <taxon>Metazoa</taxon>
        <taxon>Chordata</taxon>
        <taxon>Craniata</taxon>
        <taxon>Vertebrata</taxon>
        <taxon>Euteleostomi</taxon>
        <taxon>Mammalia</taxon>
        <taxon>Eutheria</taxon>
        <taxon>Euarchontoglires</taxon>
        <taxon>Primates</taxon>
        <taxon>Haplorrhini</taxon>
        <taxon>Catarrhini</taxon>
        <taxon>Hominidae</taxon>
        <taxon>Homo</taxon>
    </lineage>
</organism>
<evidence type="ECO:0000313" key="1">
    <source>
        <dbReference type="EMBL" id="BAC04503.1"/>
    </source>
</evidence>
<protein>
    <submittedName>
        <fullName evidence="1">cDNA FLJ37906 fis, clone COLON2004318</fullName>
    </submittedName>
</protein>
<accession>Q8N9A9</accession>
<proteinExistence type="evidence at transcript level"/>
<dbReference type="AlphaFoldDB" id="Q8N9A9"/>
<sequence>MGGTKRGIKKLVNVCLKHPKNTSLSQQLVFAKINKILISKTTKSTNLKGLKCLPPLSVSIHPTFIYYKHNTTLRIVFGTYFDFFPYRKNKDQAFEGEDWESSLNVYIQNYIIFAHSVDFLKFKNTYTKSTYGIHILTA</sequence>
<name>Q8N9A9_HUMAN</name>